<gene>
    <name evidence="3" type="ORF">FMM05_09770</name>
</gene>
<dbReference type="AlphaFoldDB" id="A0A552V2V6"/>
<dbReference type="EMBL" id="VJVZ01000005">
    <property type="protein sequence ID" value="TRW24778.1"/>
    <property type="molecule type" value="Genomic_DNA"/>
</dbReference>
<dbReference type="OrthoDB" id="673128at2"/>
<evidence type="ECO:0000259" key="2">
    <source>
        <dbReference type="PROSITE" id="PS50110"/>
    </source>
</evidence>
<evidence type="ECO:0000313" key="4">
    <source>
        <dbReference type="Proteomes" id="UP000320643"/>
    </source>
</evidence>
<dbReference type="Proteomes" id="UP000320643">
    <property type="component" value="Unassembled WGS sequence"/>
</dbReference>
<sequence>MKKINSLYVIDDDRIYHFLLKNLFKQNGITVKTDFFSNGQEAIEALKQDEAGDNAPDLILLDINMPIMNGWQFLEEYAKLQDRIPKTSMVYMISSSNDVVDINKAKGYKSLVKDYFLKPICKEDLDKIFISSES</sequence>
<dbReference type="Gene3D" id="3.40.50.2300">
    <property type="match status" value="1"/>
</dbReference>
<dbReference type="Pfam" id="PF00072">
    <property type="entry name" value="Response_reg"/>
    <property type="match status" value="1"/>
</dbReference>
<comment type="caution">
    <text evidence="3">The sequence shown here is derived from an EMBL/GenBank/DDBJ whole genome shotgun (WGS) entry which is preliminary data.</text>
</comment>
<protein>
    <submittedName>
        <fullName evidence="3">Response regulator</fullName>
    </submittedName>
</protein>
<organism evidence="3 4">
    <name type="scientific">Flavobacterium zepuense</name>
    <dbReference type="NCBI Taxonomy" id="2593302"/>
    <lineage>
        <taxon>Bacteria</taxon>
        <taxon>Pseudomonadati</taxon>
        <taxon>Bacteroidota</taxon>
        <taxon>Flavobacteriia</taxon>
        <taxon>Flavobacteriales</taxon>
        <taxon>Flavobacteriaceae</taxon>
        <taxon>Flavobacterium</taxon>
    </lineage>
</organism>
<dbReference type="SMART" id="SM00448">
    <property type="entry name" value="REC"/>
    <property type="match status" value="1"/>
</dbReference>
<dbReference type="InterPro" id="IPR011006">
    <property type="entry name" value="CheY-like_superfamily"/>
</dbReference>
<accession>A0A552V2V6</accession>
<evidence type="ECO:0000256" key="1">
    <source>
        <dbReference type="PROSITE-ProRule" id="PRU00169"/>
    </source>
</evidence>
<keyword evidence="4" id="KW-1185">Reference proteome</keyword>
<reference evidence="3 4" key="1">
    <citation type="submission" date="2019-07" db="EMBL/GenBank/DDBJ databases">
        <title>Flavobacterium sp. nov., isolated from glacier ice.</title>
        <authorList>
            <person name="Liu Q."/>
            <person name="Xin Y.-H."/>
        </authorList>
    </citation>
    <scope>NUCLEOTIDE SEQUENCE [LARGE SCALE GENOMIC DNA]</scope>
    <source>
        <strain evidence="3 4">ZT4R6</strain>
    </source>
</reference>
<evidence type="ECO:0000313" key="3">
    <source>
        <dbReference type="EMBL" id="TRW24778.1"/>
    </source>
</evidence>
<dbReference type="GO" id="GO:0000160">
    <property type="term" value="P:phosphorelay signal transduction system"/>
    <property type="evidence" value="ECO:0007669"/>
    <property type="project" value="InterPro"/>
</dbReference>
<feature type="domain" description="Response regulatory" evidence="2">
    <location>
        <begin position="6"/>
        <end position="133"/>
    </location>
</feature>
<dbReference type="PANTHER" id="PTHR44520:SF2">
    <property type="entry name" value="RESPONSE REGULATOR RCP1"/>
    <property type="match status" value="1"/>
</dbReference>
<dbReference type="InterPro" id="IPR052893">
    <property type="entry name" value="TCS_response_regulator"/>
</dbReference>
<dbReference type="SUPFAM" id="SSF52172">
    <property type="entry name" value="CheY-like"/>
    <property type="match status" value="1"/>
</dbReference>
<feature type="modified residue" description="4-aspartylphosphate" evidence="1">
    <location>
        <position position="62"/>
    </location>
</feature>
<proteinExistence type="predicted"/>
<dbReference type="InterPro" id="IPR001789">
    <property type="entry name" value="Sig_transdc_resp-reg_receiver"/>
</dbReference>
<dbReference type="PANTHER" id="PTHR44520">
    <property type="entry name" value="RESPONSE REGULATOR RCP1-RELATED"/>
    <property type="match status" value="1"/>
</dbReference>
<dbReference type="CDD" id="cd00156">
    <property type="entry name" value="REC"/>
    <property type="match status" value="1"/>
</dbReference>
<dbReference type="PROSITE" id="PS50110">
    <property type="entry name" value="RESPONSE_REGULATORY"/>
    <property type="match status" value="1"/>
</dbReference>
<keyword evidence="1" id="KW-0597">Phosphoprotein</keyword>
<name>A0A552V2V6_9FLAO</name>
<dbReference type="RefSeq" id="WP_143373182.1">
    <property type="nucleotide sequence ID" value="NZ_VJVZ01000005.1"/>
</dbReference>